<evidence type="ECO:0000313" key="1">
    <source>
        <dbReference type="EMBL" id="KAK4095813.1"/>
    </source>
</evidence>
<gene>
    <name evidence="1" type="ORF">N658DRAFT_562849</name>
</gene>
<keyword evidence="2" id="KW-1185">Reference proteome</keyword>
<evidence type="ECO:0000313" key="2">
    <source>
        <dbReference type="Proteomes" id="UP001305647"/>
    </source>
</evidence>
<reference evidence="1" key="2">
    <citation type="submission" date="2023-05" db="EMBL/GenBank/DDBJ databases">
        <authorList>
            <consortium name="Lawrence Berkeley National Laboratory"/>
            <person name="Steindorff A."/>
            <person name="Hensen N."/>
            <person name="Bonometti L."/>
            <person name="Westerberg I."/>
            <person name="Brannstrom I.O."/>
            <person name="Guillou S."/>
            <person name="Cros-Aarteil S."/>
            <person name="Calhoun S."/>
            <person name="Haridas S."/>
            <person name="Kuo A."/>
            <person name="Mondo S."/>
            <person name="Pangilinan J."/>
            <person name="Riley R."/>
            <person name="Labutti K."/>
            <person name="Andreopoulos B."/>
            <person name="Lipzen A."/>
            <person name="Chen C."/>
            <person name="Yanf M."/>
            <person name="Daum C."/>
            <person name="Ng V."/>
            <person name="Clum A."/>
            <person name="Ohm R."/>
            <person name="Martin F."/>
            <person name="Silar P."/>
            <person name="Natvig D."/>
            <person name="Lalanne C."/>
            <person name="Gautier V."/>
            <person name="Ament-Velasquez S.L."/>
            <person name="Kruys A."/>
            <person name="Hutchinson M.I."/>
            <person name="Powell A.J."/>
            <person name="Barry K."/>
            <person name="Miller A.N."/>
            <person name="Grigoriev I.V."/>
            <person name="Debuchy R."/>
            <person name="Gladieux P."/>
            <person name="Thoren M.H."/>
            <person name="Johannesson H."/>
        </authorList>
    </citation>
    <scope>NUCLEOTIDE SEQUENCE</scope>
    <source>
        <strain evidence="1">CBS 757.83</strain>
    </source>
</reference>
<reference evidence="1" key="1">
    <citation type="journal article" date="2023" name="Mol. Phylogenet. Evol.">
        <title>Genome-scale phylogeny and comparative genomics of the fungal order Sordariales.</title>
        <authorList>
            <person name="Hensen N."/>
            <person name="Bonometti L."/>
            <person name="Westerberg I."/>
            <person name="Brannstrom I.O."/>
            <person name="Guillou S."/>
            <person name="Cros-Aarteil S."/>
            <person name="Calhoun S."/>
            <person name="Haridas S."/>
            <person name="Kuo A."/>
            <person name="Mondo S."/>
            <person name="Pangilinan J."/>
            <person name="Riley R."/>
            <person name="LaButti K."/>
            <person name="Andreopoulos B."/>
            <person name="Lipzen A."/>
            <person name="Chen C."/>
            <person name="Yan M."/>
            <person name="Daum C."/>
            <person name="Ng V."/>
            <person name="Clum A."/>
            <person name="Steindorff A."/>
            <person name="Ohm R.A."/>
            <person name="Martin F."/>
            <person name="Silar P."/>
            <person name="Natvig D.O."/>
            <person name="Lalanne C."/>
            <person name="Gautier V."/>
            <person name="Ament-Velasquez S.L."/>
            <person name="Kruys A."/>
            <person name="Hutchinson M.I."/>
            <person name="Powell A.J."/>
            <person name="Barry K."/>
            <person name="Miller A.N."/>
            <person name="Grigoriev I.V."/>
            <person name="Debuchy R."/>
            <person name="Gladieux P."/>
            <person name="Hiltunen Thoren M."/>
            <person name="Johannesson H."/>
        </authorList>
    </citation>
    <scope>NUCLEOTIDE SEQUENCE</scope>
    <source>
        <strain evidence="1">CBS 757.83</strain>
    </source>
</reference>
<dbReference type="AlphaFoldDB" id="A0AAN6PQC8"/>
<dbReference type="EMBL" id="MU863781">
    <property type="protein sequence ID" value="KAK4095813.1"/>
    <property type="molecule type" value="Genomic_DNA"/>
</dbReference>
<name>A0AAN6PQC8_9PEZI</name>
<dbReference type="Proteomes" id="UP001305647">
    <property type="component" value="Unassembled WGS sequence"/>
</dbReference>
<sequence length="215" mass="23883">MLLKSARQSSRYLWADGLQTATSQHTAPFNDTGLKMATYSWSWECSARFLKSESYLAYSTARLSSDCKSPPSLLDNQPSILDARVPKFAKSCIAQKLEGVMPPMVVRRVGECTVPKVGNRHRPNKRASSGSFLPAFIRLATSLQRLFLMFDDNIATPRPGQKALMKAFSGFAKASKCHVLQLLGLHRATLLCADRLRLRARVHSNSRSNPAREGN</sequence>
<proteinExistence type="predicted"/>
<accession>A0AAN6PQC8</accession>
<protein>
    <submittedName>
        <fullName evidence="1">Uncharacterized protein</fullName>
    </submittedName>
</protein>
<organism evidence="1 2">
    <name type="scientific">Parathielavia hyrcaniae</name>
    <dbReference type="NCBI Taxonomy" id="113614"/>
    <lineage>
        <taxon>Eukaryota</taxon>
        <taxon>Fungi</taxon>
        <taxon>Dikarya</taxon>
        <taxon>Ascomycota</taxon>
        <taxon>Pezizomycotina</taxon>
        <taxon>Sordariomycetes</taxon>
        <taxon>Sordariomycetidae</taxon>
        <taxon>Sordariales</taxon>
        <taxon>Chaetomiaceae</taxon>
        <taxon>Parathielavia</taxon>
    </lineage>
</organism>
<comment type="caution">
    <text evidence="1">The sequence shown here is derived from an EMBL/GenBank/DDBJ whole genome shotgun (WGS) entry which is preliminary data.</text>
</comment>